<dbReference type="SUPFAM" id="SSF56042">
    <property type="entry name" value="PurM C-terminal domain-like"/>
    <property type="match status" value="1"/>
</dbReference>
<reference evidence="2 3" key="1">
    <citation type="submission" date="2018-06" db="EMBL/GenBank/DDBJ databases">
        <authorList>
            <consortium name="Pathogen Informatics"/>
            <person name="Doyle S."/>
        </authorList>
    </citation>
    <scope>NUCLEOTIDE SEQUENCE [LARGE SCALE GENOMIC DNA]</scope>
    <source>
        <strain evidence="2 3">NCTC5047</strain>
    </source>
</reference>
<dbReference type="AlphaFoldDB" id="A0A377XGA2"/>
<dbReference type="Proteomes" id="UP000254340">
    <property type="component" value="Unassembled WGS sequence"/>
</dbReference>
<dbReference type="InterPro" id="IPR036676">
    <property type="entry name" value="PurM-like_C_sf"/>
</dbReference>
<keyword evidence="2" id="KW-0436">Ligase</keyword>
<accession>A0A377XGA2</accession>
<dbReference type="EC" id="6.3.3.1" evidence="2"/>
<dbReference type="Pfam" id="PF02769">
    <property type="entry name" value="AIRS_C"/>
    <property type="match status" value="1"/>
</dbReference>
<dbReference type="EMBL" id="UGLH01000005">
    <property type="protein sequence ID" value="STT78988.1"/>
    <property type="molecule type" value="Genomic_DNA"/>
</dbReference>
<evidence type="ECO:0000313" key="3">
    <source>
        <dbReference type="Proteomes" id="UP000254340"/>
    </source>
</evidence>
<evidence type="ECO:0000259" key="1">
    <source>
        <dbReference type="Pfam" id="PF02769"/>
    </source>
</evidence>
<name>A0A377XGA2_KLEPN</name>
<feature type="domain" description="PurM-like C-terminal" evidence="1">
    <location>
        <begin position="1"/>
        <end position="49"/>
    </location>
</feature>
<dbReference type="InterPro" id="IPR010918">
    <property type="entry name" value="PurM-like_C_dom"/>
</dbReference>
<dbReference type="GO" id="GO:0004641">
    <property type="term" value="F:phosphoribosylformylglycinamidine cyclo-ligase activity"/>
    <property type="evidence" value="ECO:0007669"/>
    <property type="project" value="UniProtKB-EC"/>
</dbReference>
<protein>
    <submittedName>
        <fullName evidence="2">Phosphoribosylformylglycinamidine cyclo-ligase</fullName>
        <ecNumber evidence="2">6.3.3.1</ecNumber>
    </submittedName>
</protein>
<dbReference type="Gene3D" id="3.90.650.10">
    <property type="entry name" value="PurM-like C-terminal domain"/>
    <property type="match status" value="1"/>
</dbReference>
<proteinExistence type="predicted"/>
<gene>
    <name evidence="2" type="primary">purM_1</name>
    <name evidence="2" type="ORF">NCTC5047_01774</name>
</gene>
<sequence length="52" mass="5628">MYRTFNCGVGMIIALPAAEADKAIALLNDKGENAWKIGYIKASDSEQRVVIA</sequence>
<evidence type="ECO:0000313" key="2">
    <source>
        <dbReference type="EMBL" id="STT78988.1"/>
    </source>
</evidence>
<organism evidence="2 3">
    <name type="scientific">Klebsiella pneumoniae</name>
    <dbReference type="NCBI Taxonomy" id="573"/>
    <lineage>
        <taxon>Bacteria</taxon>
        <taxon>Pseudomonadati</taxon>
        <taxon>Pseudomonadota</taxon>
        <taxon>Gammaproteobacteria</taxon>
        <taxon>Enterobacterales</taxon>
        <taxon>Enterobacteriaceae</taxon>
        <taxon>Klebsiella/Raoultella group</taxon>
        <taxon>Klebsiella</taxon>
        <taxon>Klebsiella pneumoniae complex</taxon>
    </lineage>
</organism>